<dbReference type="GO" id="GO:0046417">
    <property type="term" value="P:chorismate metabolic process"/>
    <property type="evidence" value="ECO:0007669"/>
    <property type="project" value="InterPro"/>
</dbReference>
<dbReference type="Gene3D" id="1.20.59.10">
    <property type="entry name" value="Chorismate mutase"/>
    <property type="match status" value="1"/>
</dbReference>
<dbReference type="NCBIfam" id="TIGR01805">
    <property type="entry name" value="CM_mono_grmpos"/>
    <property type="match status" value="1"/>
</dbReference>
<accession>A0A562J481</accession>
<sequence length="82" mass="10019">MEEYRKEINSIDDELVKLLERRFNVVLKIGQYKKEHDLPVYDETREKMVIENCVSKLENKNYSRHIEDVYHQIMDTCKDLEK</sequence>
<proteinExistence type="predicted"/>
<evidence type="ECO:0000313" key="4">
    <source>
        <dbReference type="Proteomes" id="UP000315343"/>
    </source>
</evidence>
<keyword evidence="1" id="KW-0413">Isomerase</keyword>
<dbReference type="EMBL" id="VLKH01000011">
    <property type="protein sequence ID" value="TWH77972.1"/>
    <property type="molecule type" value="Genomic_DNA"/>
</dbReference>
<dbReference type="PANTHER" id="PTHR38041:SF1">
    <property type="entry name" value="CHORISMATE MUTASE"/>
    <property type="match status" value="1"/>
</dbReference>
<dbReference type="Proteomes" id="UP000315343">
    <property type="component" value="Unassembled WGS sequence"/>
</dbReference>
<evidence type="ECO:0000259" key="2">
    <source>
        <dbReference type="PROSITE" id="PS51168"/>
    </source>
</evidence>
<dbReference type="PROSITE" id="PS51168">
    <property type="entry name" value="CHORISMATE_MUT_2"/>
    <property type="match status" value="1"/>
</dbReference>
<gene>
    <name evidence="3" type="ORF">LY60_03162</name>
</gene>
<dbReference type="GO" id="GO:0004106">
    <property type="term" value="F:chorismate mutase activity"/>
    <property type="evidence" value="ECO:0007669"/>
    <property type="project" value="InterPro"/>
</dbReference>
<dbReference type="Pfam" id="PF01817">
    <property type="entry name" value="CM_2"/>
    <property type="match status" value="1"/>
</dbReference>
<dbReference type="InterPro" id="IPR011279">
    <property type="entry name" value="Chorismate_mutase_GmP"/>
</dbReference>
<dbReference type="SMART" id="SM00830">
    <property type="entry name" value="CM_2"/>
    <property type="match status" value="1"/>
</dbReference>
<dbReference type="PANTHER" id="PTHR38041">
    <property type="entry name" value="CHORISMATE MUTASE"/>
    <property type="match status" value="1"/>
</dbReference>
<dbReference type="SUPFAM" id="SSF48600">
    <property type="entry name" value="Chorismate mutase II"/>
    <property type="match status" value="1"/>
</dbReference>
<reference evidence="3 4" key="1">
    <citation type="submission" date="2019-07" db="EMBL/GenBank/DDBJ databases">
        <title>Genomic Encyclopedia of Type Strains, Phase I: the one thousand microbial genomes (KMG-I) project.</title>
        <authorList>
            <person name="Kyrpides N."/>
        </authorList>
    </citation>
    <scope>NUCLEOTIDE SEQUENCE [LARGE SCALE GENOMIC DNA]</scope>
    <source>
        <strain evidence="3 4">DSM 13558</strain>
    </source>
</reference>
<evidence type="ECO:0000256" key="1">
    <source>
        <dbReference type="ARBA" id="ARBA00023235"/>
    </source>
</evidence>
<dbReference type="InterPro" id="IPR036979">
    <property type="entry name" value="CM_dom_sf"/>
</dbReference>
<protein>
    <submittedName>
        <fullName evidence="3">Chorismate mutase</fullName>
    </submittedName>
</protein>
<dbReference type="InterPro" id="IPR002701">
    <property type="entry name" value="CM_II_prokaryot"/>
</dbReference>
<comment type="caution">
    <text evidence="3">The sequence shown here is derived from an EMBL/GenBank/DDBJ whole genome shotgun (WGS) entry which is preliminary data.</text>
</comment>
<dbReference type="AlphaFoldDB" id="A0A562J481"/>
<dbReference type="RefSeq" id="WP_145085887.1">
    <property type="nucleotide sequence ID" value="NZ_DAMBUX010000014.1"/>
</dbReference>
<organism evidence="3 4">
    <name type="scientific">Sedimentibacter saalensis</name>
    <dbReference type="NCBI Taxonomy" id="130788"/>
    <lineage>
        <taxon>Bacteria</taxon>
        <taxon>Bacillati</taxon>
        <taxon>Bacillota</taxon>
        <taxon>Tissierellia</taxon>
        <taxon>Sedimentibacter</taxon>
    </lineage>
</organism>
<keyword evidence="4" id="KW-1185">Reference proteome</keyword>
<dbReference type="OrthoDB" id="9802281at2"/>
<dbReference type="GO" id="GO:0009697">
    <property type="term" value="P:salicylic acid biosynthetic process"/>
    <property type="evidence" value="ECO:0007669"/>
    <property type="project" value="TreeGrafter"/>
</dbReference>
<dbReference type="InterPro" id="IPR036263">
    <property type="entry name" value="Chorismate_II_sf"/>
</dbReference>
<feature type="domain" description="Chorismate mutase" evidence="2">
    <location>
        <begin position="1"/>
        <end position="82"/>
    </location>
</feature>
<name>A0A562J481_9FIRM</name>
<evidence type="ECO:0000313" key="3">
    <source>
        <dbReference type="EMBL" id="TWH77972.1"/>
    </source>
</evidence>
<dbReference type="InterPro" id="IPR051331">
    <property type="entry name" value="Chorismate_mutase-related"/>
</dbReference>